<dbReference type="Pfam" id="PF02458">
    <property type="entry name" value="Transferase"/>
    <property type="match status" value="1"/>
</dbReference>
<evidence type="ECO:0000313" key="2">
    <source>
        <dbReference type="EnsemblPlants" id="EMT23207"/>
    </source>
</evidence>
<keyword evidence="1" id="KW-0808">Transferase</keyword>
<proteinExistence type="predicted"/>
<dbReference type="PANTHER" id="PTHR31896:SF9">
    <property type="entry name" value="OS08G0111500 PROTEIN"/>
    <property type="match status" value="1"/>
</dbReference>
<organism evidence="2">
    <name type="scientific">Aegilops tauschii</name>
    <name type="common">Tausch's goatgrass</name>
    <name type="synonym">Aegilops squarrosa</name>
    <dbReference type="NCBI Taxonomy" id="37682"/>
    <lineage>
        <taxon>Eukaryota</taxon>
        <taxon>Viridiplantae</taxon>
        <taxon>Streptophyta</taxon>
        <taxon>Embryophyta</taxon>
        <taxon>Tracheophyta</taxon>
        <taxon>Spermatophyta</taxon>
        <taxon>Magnoliopsida</taxon>
        <taxon>Liliopsida</taxon>
        <taxon>Poales</taxon>
        <taxon>Poaceae</taxon>
        <taxon>BOP clade</taxon>
        <taxon>Pooideae</taxon>
        <taxon>Triticodae</taxon>
        <taxon>Triticeae</taxon>
        <taxon>Triticinae</taxon>
        <taxon>Aegilops</taxon>
    </lineage>
</organism>
<dbReference type="InterPro" id="IPR023213">
    <property type="entry name" value="CAT-like_dom_sf"/>
</dbReference>
<dbReference type="InterPro" id="IPR051283">
    <property type="entry name" value="Sec_Metabolite_Acyltrans"/>
</dbReference>
<dbReference type="GO" id="GO:0016747">
    <property type="term" value="F:acyltransferase activity, transferring groups other than amino-acyl groups"/>
    <property type="evidence" value="ECO:0007669"/>
    <property type="project" value="UniProtKB-ARBA"/>
</dbReference>
<dbReference type="EnsemblPlants" id="EMT23207">
    <property type="protein sequence ID" value="EMT23207"/>
    <property type="gene ID" value="F775_16200"/>
</dbReference>
<accession>M8C842</accession>
<evidence type="ECO:0000256" key="1">
    <source>
        <dbReference type="ARBA" id="ARBA00022679"/>
    </source>
</evidence>
<dbReference type="ExpressionAtlas" id="M8C842">
    <property type="expression patterns" value="baseline"/>
</dbReference>
<dbReference type="PANTHER" id="PTHR31896">
    <property type="entry name" value="FAMILY REGULATORY PROTEIN, PUTATIVE (AFU_ORTHOLOGUE AFUA_3G14730)-RELATED"/>
    <property type="match status" value="1"/>
</dbReference>
<name>M8C842_AEGTA</name>
<protein>
    <submittedName>
        <fullName evidence="2">Putative acetyltransferase</fullName>
    </submittedName>
</protein>
<dbReference type="AlphaFoldDB" id="M8C842"/>
<dbReference type="Gene3D" id="3.30.559.10">
    <property type="entry name" value="Chloramphenicol acetyltransferase-like domain"/>
    <property type="match status" value="2"/>
</dbReference>
<reference evidence="2" key="1">
    <citation type="submission" date="2015-06" db="UniProtKB">
        <authorList>
            <consortium name="EnsemblPlants"/>
        </authorList>
    </citation>
    <scope>IDENTIFICATION</scope>
</reference>
<sequence>MGSIEHMEAAGTVRIVSRRMVRPSSGGGTPSEVIHLTPWDLRLLTIDHIQKGILLPKAPVGGKRLVDALASSLARALDRGGGTPSEVIHLTPWDLRLLTIDHIQKGILLPKAPVGGKRLVDALASSLARALDRYCHFAGRLAVEELGDGTVTVALRCTGDGAELVHAAAPSVAVTDLVGSVYTPSPVVWDLFSLNGVLDADAAIESLPVLSAQVTELADGVFVAVSMNHSVGDGTSFWEFFNAWSEIHRGDVNGNGLNKMNMVSTPSPVLARKHHVFGNLFAEDTDRRIGLS</sequence>